<name>A0A2D3NXH0_9FUSO</name>
<dbReference type="Pfam" id="PF08402">
    <property type="entry name" value="TOBE_2"/>
    <property type="match status" value="1"/>
</dbReference>
<feature type="domain" description="ABC transporter" evidence="4">
    <location>
        <begin position="5"/>
        <end position="235"/>
    </location>
</feature>
<dbReference type="PANTHER" id="PTHR42781:SF4">
    <property type="entry name" value="SPERMIDINE_PUTRESCINE IMPORT ATP-BINDING PROTEIN POTA"/>
    <property type="match status" value="1"/>
</dbReference>
<organism evidence="5 6">
    <name type="scientific">Fusobacterium pseudoperiodonticum</name>
    <dbReference type="NCBI Taxonomy" id="2663009"/>
    <lineage>
        <taxon>Bacteria</taxon>
        <taxon>Fusobacteriati</taxon>
        <taxon>Fusobacteriota</taxon>
        <taxon>Fusobacteriia</taxon>
        <taxon>Fusobacteriales</taxon>
        <taxon>Fusobacteriaceae</taxon>
        <taxon>Fusobacterium</taxon>
    </lineage>
</organism>
<dbReference type="GO" id="GO:0140359">
    <property type="term" value="F:ABC-type transporter activity"/>
    <property type="evidence" value="ECO:0007669"/>
    <property type="project" value="UniProtKB-ARBA"/>
</dbReference>
<evidence type="ECO:0000256" key="2">
    <source>
        <dbReference type="ARBA" id="ARBA00022741"/>
    </source>
</evidence>
<dbReference type="InterPro" id="IPR027417">
    <property type="entry name" value="P-loop_NTPase"/>
</dbReference>
<gene>
    <name evidence="5" type="ORF">CTM72_10275</name>
</gene>
<dbReference type="SUPFAM" id="SSF52540">
    <property type="entry name" value="P-loop containing nucleoside triphosphate hydrolases"/>
    <property type="match status" value="1"/>
</dbReference>
<dbReference type="InterPro" id="IPR003593">
    <property type="entry name" value="AAA+_ATPase"/>
</dbReference>
<dbReference type="Pfam" id="PF00005">
    <property type="entry name" value="ABC_tran"/>
    <property type="match status" value="1"/>
</dbReference>
<evidence type="ECO:0000256" key="3">
    <source>
        <dbReference type="ARBA" id="ARBA00022840"/>
    </source>
</evidence>
<dbReference type="GO" id="GO:0043190">
    <property type="term" value="C:ATP-binding cassette (ABC) transporter complex"/>
    <property type="evidence" value="ECO:0007669"/>
    <property type="project" value="InterPro"/>
</dbReference>
<evidence type="ECO:0000256" key="1">
    <source>
        <dbReference type="ARBA" id="ARBA00022448"/>
    </source>
</evidence>
<dbReference type="InterPro" id="IPR017871">
    <property type="entry name" value="ABC_transporter-like_CS"/>
</dbReference>
<reference evidence="5 6" key="1">
    <citation type="submission" date="2017-11" db="EMBL/GenBank/DDBJ databases">
        <title>Genome sequencing of Fusobacterium periodonticum KCOM 1261.</title>
        <authorList>
            <person name="Kook J.-K."/>
            <person name="Park S.-N."/>
            <person name="Lim Y.K."/>
        </authorList>
    </citation>
    <scope>NUCLEOTIDE SEQUENCE [LARGE SCALE GENOMIC DNA]</scope>
    <source>
        <strain evidence="5 6">KCOM 1261</strain>
    </source>
</reference>
<dbReference type="SUPFAM" id="SSF50331">
    <property type="entry name" value="MOP-like"/>
    <property type="match status" value="1"/>
</dbReference>
<accession>A0A2D3NXH0</accession>
<keyword evidence="3 5" id="KW-0067">ATP-binding</keyword>
<dbReference type="RefSeq" id="WP_005966652.1">
    <property type="nucleotide sequence ID" value="NZ_CAUUTF010000012.1"/>
</dbReference>
<keyword evidence="1" id="KW-0813">Transport</keyword>
<dbReference type="InterPro" id="IPR050093">
    <property type="entry name" value="ABC_SmlMolc_Importer"/>
</dbReference>
<dbReference type="SMART" id="SM00382">
    <property type="entry name" value="AAA"/>
    <property type="match status" value="1"/>
</dbReference>
<dbReference type="InterPro" id="IPR013611">
    <property type="entry name" value="Transp-assoc_OB_typ2"/>
</dbReference>
<dbReference type="Proteomes" id="UP000230056">
    <property type="component" value="Chromosome"/>
</dbReference>
<protein>
    <submittedName>
        <fullName evidence="5">ABC transporter ATP-binding protein</fullName>
    </submittedName>
</protein>
<evidence type="ECO:0000259" key="4">
    <source>
        <dbReference type="PROSITE" id="PS50893"/>
    </source>
</evidence>
<dbReference type="PROSITE" id="PS00211">
    <property type="entry name" value="ABC_TRANSPORTER_1"/>
    <property type="match status" value="1"/>
</dbReference>
<proteinExistence type="predicted"/>
<dbReference type="GO" id="GO:0005524">
    <property type="term" value="F:ATP binding"/>
    <property type="evidence" value="ECO:0007669"/>
    <property type="project" value="UniProtKB-KW"/>
</dbReference>
<dbReference type="PROSITE" id="PS50893">
    <property type="entry name" value="ABC_TRANSPORTER_2"/>
    <property type="match status" value="1"/>
</dbReference>
<dbReference type="PANTHER" id="PTHR42781">
    <property type="entry name" value="SPERMIDINE/PUTRESCINE IMPORT ATP-BINDING PROTEIN POTA"/>
    <property type="match status" value="1"/>
</dbReference>
<dbReference type="EMBL" id="CP024699">
    <property type="protein sequence ID" value="ATV60062.1"/>
    <property type="molecule type" value="Genomic_DNA"/>
</dbReference>
<dbReference type="Gene3D" id="2.40.50.140">
    <property type="entry name" value="Nucleic acid-binding proteins"/>
    <property type="match status" value="1"/>
</dbReference>
<sequence>MSVNIIIKNAQKRYGDNIIIEDLSLDIRQGEFFTLLGPSGCGKTTLLRMIAGFNSIENGDFYFNEKRINDLDPSKRNIGMVFQNYAIFPHLTVEQNVEFGLKNRKVSKDVMKVETDKFLKLMQIDEYRDRMPDRLSGGQQQRVALARALVIKPDVLLMDEPLSNLDAKLRVEMRTAIKEIQNSIGITTVYVTHDQEEAMAVSDRIAVMKDGAIQHLGQPKDIYQRPANLFVATFIGKTNVLKGTLDGSTLKIAGKYDINLTNIKDKNVKGNVTISIRPEEFVIDESQAKDGMKAFIDSSVFLGLNTHYFAHLENGEKLEIVQESKIDNIIPKGTEVYLKVKQDKINVFTEDGSKNILEGVNNDIGVAYAK</sequence>
<dbReference type="Gene3D" id="3.40.50.300">
    <property type="entry name" value="P-loop containing nucleotide triphosphate hydrolases"/>
    <property type="match status" value="1"/>
</dbReference>
<evidence type="ECO:0000313" key="5">
    <source>
        <dbReference type="EMBL" id="ATV60062.1"/>
    </source>
</evidence>
<keyword evidence="2" id="KW-0547">Nucleotide-binding</keyword>
<evidence type="ECO:0000313" key="6">
    <source>
        <dbReference type="Proteomes" id="UP000230056"/>
    </source>
</evidence>
<dbReference type="AlphaFoldDB" id="A0A2D3NXH0"/>
<dbReference type="InterPro" id="IPR003439">
    <property type="entry name" value="ABC_transporter-like_ATP-bd"/>
</dbReference>
<dbReference type="FunFam" id="3.40.50.300:FF:000042">
    <property type="entry name" value="Maltose/maltodextrin ABC transporter, ATP-binding protein"/>
    <property type="match status" value="1"/>
</dbReference>
<dbReference type="GO" id="GO:0016887">
    <property type="term" value="F:ATP hydrolysis activity"/>
    <property type="evidence" value="ECO:0007669"/>
    <property type="project" value="InterPro"/>
</dbReference>
<dbReference type="Gene3D" id="2.40.50.100">
    <property type="match status" value="1"/>
</dbReference>
<dbReference type="InterPro" id="IPR008995">
    <property type="entry name" value="Mo/tungstate-bd_C_term_dom"/>
</dbReference>
<dbReference type="InterPro" id="IPR012340">
    <property type="entry name" value="NA-bd_OB-fold"/>
</dbReference>